<dbReference type="RefSeq" id="WP_116688116.1">
    <property type="nucleotide sequence ID" value="NZ_CAWNYD010000007.1"/>
</dbReference>
<dbReference type="InterPro" id="IPR036679">
    <property type="entry name" value="FlgN-like_sf"/>
</dbReference>
<evidence type="ECO:0000256" key="2">
    <source>
        <dbReference type="ARBA" id="ARBA00007703"/>
    </source>
</evidence>
<comment type="function">
    <text evidence="1">Required for the efficient initiation of filament assembly.</text>
</comment>
<feature type="region of interest" description="Disordered" evidence="4">
    <location>
        <begin position="117"/>
        <end position="136"/>
    </location>
</feature>
<evidence type="ECO:0000313" key="6">
    <source>
        <dbReference type="Proteomes" id="UP000244906"/>
    </source>
</evidence>
<dbReference type="Pfam" id="PF05130">
    <property type="entry name" value="FlgN"/>
    <property type="match status" value="1"/>
</dbReference>
<accession>A0A2V1GR96</accession>
<dbReference type="InterPro" id="IPR007809">
    <property type="entry name" value="FlgN-like"/>
</dbReference>
<dbReference type="AlphaFoldDB" id="A0A2V1GR96"/>
<proteinExistence type="inferred from homology"/>
<dbReference type="Proteomes" id="UP000244906">
    <property type="component" value="Unassembled WGS sequence"/>
</dbReference>
<evidence type="ECO:0000256" key="1">
    <source>
        <dbReference type="ARBA" id="ARBA00002397"/>
    </source>
</evidence>
<dbReference type="SUPFAM" id="SSF140566">
    <property type="entry name" value="FlgN-like"/>
    <property type="match status" value="1"/>
</dbReference>
<gene>
    <name evidence="5" type="ORF">DC094_15915</name>
</gene>
<evidence type="ECO:0000256" key="4">
    <source>
        <dbReference type="SAM" id="MobiDB-lite"/>
    </source>
</evidence>
<protein>
    <submittedName>
        <fullName evidence="5">Uncharacterized protein</fullName>
    </submittedName>
</protein>
<dbReference type="GO" id="GO:0044780">
    <property type="term" value="P:bacterial-type flagellum assembly"/>
    <property type="evidence" value="ECO:0007669"/>
    <property type="project" value="InterPro"/>
</dbReference>
<evidence type="ECO:0000256" key="3">
    <source>
        <dbReference type="ARBA" id="ARBA00022795"/>
    </source>
</evidence>
<keyword evidence="3" id="KW-1005">Bacterial flagellum biogenesis</keyword>
<dbReference type="EMBL" id="QDDL01000007">
    <property type="protein sequence ID" value="PVZ66752.1"/>
    <property type="molecule type" value="Genomic_DNA"/>
</dbReference>
<sequence>MIEALNNLKYRVEVWLKLLQQQNAILTAASSSDLEQITRKVSQHTEALEKDIANLFASGNPTLAEKDTAAANLWLELKENLIECQKLITVNGNIARLANASLSRSIDLITGNTHNTSYSRSGQLTRNRNATYNHSA</sequence>
<comment type="caution">
    <text evidence="5">The sequence shown here is derived from an EMBL/GenBank/DDBJ whole genome shotgun (WGS) entry which is preliminary data.</text>
</comment>
<keyword evidence="6" id="KW-1185">Reference proteome</keyword>
<comment type="similarity">
    <text evidence="2">Belongs to the FlgN family.</text>
</comment>
<evidence type="ECO:0000313" key="5">
    <source>
        <dbReference type="EMBL" id="PVZ66752.1"/>
    </source>
</evidence>
<reference evidence="5 6" key="1">
    <citation type="submission" date="2018-04" db="EMBL/GenBank/DDBJ databases">
        <title>Thalassorhabdus spongiae gen. nov., sp. nov., isolated from a marine sponge in South-West Iceland.</title>
        <authorList>
            <person name="Knobloch S."/>
            <person name="Daussin A."/>
            <person name="Johannsson R."/>
            <person name="Marteinsson V.T."/>
        </authorList>
    </citation>
    <scope>NUCLEOTIDE SEQUENCE [LARGE SCALE GENOMIC DNA]</scope>
    <source>
        <strain evidence="5 6">Hp12</strain>
    </source>
</reference>
<name>A0A2V1GR96_9GAMM</name>
<organism evidence="5 6">
    <name type="scientific">Pelagibaculum spongiae</name>
    <dbReference type="NCBI Taxonomy" id="2080658"/>
    <lineage>
        <taxon>Bacteria</taxon>
        <taxon>Pseudomonadati</taxon>
        <taxon>Pseudomonadota</taxon>
        <taxon>Gammaproteobacteria</taxon>
        <taxon>Oceanospirillales</taxon>
        <taxon>Pelagibaculum</taxon>
    </lineage>
</organism>